<dbReference type="PANTHER" id="PTHR43751">
    <property type="entry name" value="SULFATASE"/>
    <property type="match status" value="1"/>
</dbReference>
<evidence type="ECO:0000259" key="2">
    <source>
        <dbReference type="Pfam" id="PF00884"/>
    </source>
</evidence>
<keyword evidence="1" id="KW-0472">Membrane</keyword>
<dbReference type="CDD" id="cd16148">
    <property type="entry name" value="sulfatase_like"/>
    <property type="match status" value="1"/>
</dbReference>
<feature type="transmembrane region" description="Helical" evidence="1">
    <location>
        <begin position="138"/>
        <end position="159"/>
    </location>
</feature>
<feature type="transmembrane region" description="Helical" evidence="1">
    <location>
        <begin position="171"/>
        <end position="189"/>
    </location>
</feature>
<dbReference type="InterPro" id="IPR000917">
    <property type="entry name" value="Sulfatase_N"/>
</dbReference>
<dbReference type="InterPro" id="IPR012159">
    <property type="entry name" value="YejM-like"/>
</dbReference>
<reference evidence="4 5" key="1">
    <citation type="submission" date="2023-07" db="EMBL/GenBank/DDBJ databases">
        <title>Sorghum-associated microbial communities from plants grown in Nebraska, USA.</title>
        <authorList>
            <person name="Schachtman D."/>
        </authorList>
    </citation>
    <scope>NUCLEOTIDE SEQUENCE [LARGE SCALE GENOMIC DNA]</scope>
    <source>
        <strain evidence="4 5">BE198</strain>
    </source>
</reference>
<feature type="transmembrane region" description="Helical" evidence="1">
    <location>
        <begin position="51"/>
        <end position="72"/>
    </location>
</feature>
<name>A0ABU1W898_9GAMM</name>
<comment type="caution">
    <text evidence="4">The sequence shown here is derived from an EMBL/GenBank/DDBJ whole genome shotgun (WGS) entry which is preliminary data.</text>
</comment>
<dbReference type="EMBL" id="JAVDVY010000001">
    <property type="protein sequence ID" value="MDR7133818.1"/>
    <property type="molecule type" value="Genomic_DNA"/>
</dbReference>
<dbReference type="Pfam" id="PF11893">
    <property type="entry name" value="DUF3413"/>
    <property type="match status" value="1"/>
</dbReference>
<keyword evidence="5" id="KW-1185">Reference proteome</keyword>
<gene>
    <name evidence="4" type="ORF">J2X06_001002</name>
</gene>
<dbReference type="InterPro" id="IPR017850">
    <property type="entry name" value="Alkaline_phosphatase_core_sf"/>
</dbReference>
<dbReference type="InterPro" id="IPR052701">
    <property type="entry name" value="GAG_Ulvan_Degrading_Sulfatases"/>
</dbReference>
<dbReference type="Proteomes" id="UP001251524">
    <property type="component" value="Unassembled WGS sequence"/>
</dbReference>
<protein>
    <submittedName>
        <fullName evidence="4">Membrane-anchored protein YejM (Alkaline phosphatase superfamily)</fullName>
    </submittedName>
</protein>
<dbReference type="PIRSF" id="PIRSF004950">
    <property type="entry name" value="Mmb_sulf_HI0842"/>
    <property type="match status" value="1"/>
</dbReference>
<dbReference type="Gene3D" id="3.40.720.10">
    <property type="entry name" value="Alkaline Phosphatase, subunit A"/>
    <property type="match status" value="1"/>
</dbReference>
<proteinExistence type="predicted"/>
<accession>A0ABU1W898</accession>
<dbReference type="PANTHER" id="PTHR43751:SF3">
    <property type="entry name" value="SULFATASE N-TERMINAL DOMAIN-CONTAINING PROTEIN"/>
    <property type="match status" value="1"/>
</dbReference>
<evidence type="ECO:0000256" key="1">
    <source>
        <dbReference type="SAM" id="Phobius"/>
    </source>
</evidence>
<dbReference type="Pfam" id="PF00884">
    <property type="entry name" value="Sulfatase"/>
    <property type="match status" value="1"/>
</dbReference>
<feature type="transmembrane region" description="Helical" evidence="1">
    <location>
        <begin position="84"/>
        <end position="105"/>
    </location>
</feature>
<dbReference type="InterPro" id="IPR024588">
    <property type="entry name" value="YejM_N"/>
</dbReference>
<organism evidence="4 5">
    <name type="scientific">Lysobacter niastensis</name>
    <dbReference type="NCBI Taxonomy" id="380629"/>
    <lineage>
        <taxon>Bacteria</taxon>
        <taxon>Pseudomonadati</taxon>
        <taxon>Pseudomonadota</taxon>
        <taxon>Gammaproteobacteria</taxon>
        <taxon>Lysobacterales</taxon>
        <taxon>Lysobacteraceae</taxon>
        <taxon>Lysobacter</taxon>
    </lineage>
</organism>
<feature type="domain" description="Inner membrane protein YejM N-terminal" evidence="3">
    <location>
        <begin position="7"/>
        <end position="248"/>
    </location>
</feature>
<evidence type="ECO:0000313" key="5">
    <source>
        <dbReference type="Proteomes" id="UP001251524"/>
    </source>
</evidence>
<evidence type="ECO:0000259" key="3">
    <source>
        <dbReference type="Pfam" id="PF11893"/>
    </source>
</evidence>
<feature type="transmembrane region" description="Helical" evidence="1">
    <location>
        <begin position="12"/>
        <end position="30"/>
    </location>
</feature>
<feature type="domain" description="Sulfatase N-terminal" evidence="2">
    <location>
        <begin position="254"/>
        <end position="531"/>
    </location>
</feature>
<sequence length="623" mass="69809">MHTRTSLLHGLGWFVLANALLFELITAWFWRGVIEPAADTPAAAYRVLNTFVHWPLLALIMMGLPTALAIVLLPRQPALKWAPLIVAALSGGIAACVMILDAVVFSQYRMHLGPYVWGLVAGGAGGETFLVFSRKLPFLLGAGALLIVAAEGALFALCLRLAGRLRPLARPVWITWVALLVGANAWYAWADAHYQVNITQESGHFPFYRPITAKRVFRKFGVTDFEQRPALPSASDRGLFYPSQPLECAPQRRPNVLLIVVDAWRGDHLQPQFTPNIFTLVPESLRFEHHVSGGNVTRFGLFSIFYGLSGNYWWPVLDHQTPPVLMTELRRQNYDLEILGSSPLVHPEFDRTIFSGIQGLRLKTPGATPYERDRRVAADMVEFLSDPARAKKPFFGFLWLNSVHSYSIPPDYPLPFQPSWREVNHMALGPGFDKTPFLNRYRNALHFVDAEVGKVLDALRASGLADDTLLIVTSDHGEEFNDTGKNYWGHNGNFSPYQVAVPLLVRGPGWQRGGVVSYMTTHNDLAPTILTDALGCTTPSAAYSLGWPLRQTEGRRDFFAVVDYNDTGMYEPDRITLFSPFGGFPVYSHDYDRLDEPPRMDHVRAVTQDMLRFSRKPAKPLPR</sequence>
<keyword evidence="1" id="KW-1133">Transmembrane helix</keyword>
<feature type="transmembrane region" description="Helical" evidence="1">
    <location>
        <begin position="112"/>
        <end position="132"/>
    </location>
</feature>
<evidence type="ECO:0000313" key="4">
    <source>
        <dbReference type="EMBL" id="MDR7133818.1"/>
    </source>
</evidence>
<dbReference type="SUPFAM" id="SSF53649">
    <property type="entry name" value="Alkaline phosphatase-like"/>
    <property type="match status" value="1"/>
</dbReference>
<keyword evidence="1" id="KW-0812">Transmembrane</keyword>
<dbReference type="RefSeq" id="WP_310059078.1">
    <property type="nucleotide sequence ID" value="NZ_JAVDVY010000001.1"/>
</dbReference>